<keyword evidence="6" id="KW-1185">Reference proteome</keyword>
<sequence length="309" mass="32436">MSDTQLRVGLVGGGPWARTVHAPGLADHPATKLEAVWTRRPEVAAELADEHGAQATGTFDELLDAVDAVAFAVPPSVQGGFAERAARAGKHVILEKPLAGDLETADRVAAAVDEAGVASLMMLTMRYTQHTREWLAGIREVGGWTGGAARWLSGALLGDTYGGSGWRATDGVLVDVGPHVLDLMDAALGPVTEVAAAHRTDADLWHIVLAHTGGATSTVSMSTRIPVQPTAAEFTVYGEHGLRTLARSRGAADAYTALLDDFAALIATGVRSHECDAARGVHLQRVLTDCLRAAATTSDNSSEIVRRRT</sequence>
<evidence type="ECO:0000259" key="4">
    <source>
        <dbReference type="Pfam" id="PF22725"/>
    </source>
</evidence>
<dbReference type="InterPro" id="IPR055170">
    <property type="entry name" value="GFO_IDH_MocA-like_dom"/>
</dbReference>
<dbReference type="Pfam" id="PF22725">
    <property type="entry name" value="GFO_IDH_MocA_C3"/>
    <property type="match status" value="1"/>
</dbReference>
<gene>
    <name evidence="5" type="ORF">FHS23_000917</name>
</gene>
<evidence type="ECO:0000259" key="3">
    <source>
        <dbReference type="Pfam" id="PF01408"/>
    </source>
</evidence>
<dbReference type="Gene3D" id="3.40.50.720">
    <property type="entry name" value="NAD(P)-binding Rossmann-like Domain"/>
    <property type="match status" value="1"/>
</dbReference>
<dbReference type="InterPro" id="IPR000683">
    <property type="entry name" value="Gfo/Idh/MocA-like_OxRdtase_N"/>
</dbReference>
<reference evidence="5 6" key="1">
    <citation type="submission" date="2020-08" db="EMBL/GenBank/DDBJ databases">
        <title>Genomic Encyclopedia of Type Strains, Phase III (KMG-III): the genomes of soil and plant-associated and newly described type strains.</title>
        <authorList>
            <person name="Whitman W."/>
        </authorList>
    </citation>
    <scope>NUCLEOTIDE SEQUENCE [LARGE SCALE GENOMIC DNA]</scope>
    <source>
        <strain evidence="5 6">CECT 8577</strain>
    </source>
</reference>
<comment type="caution">
    <text evidence="5">The sequence shown here is derived from an EMBL/GenBank/DDBJ whole genome shotgun (WGS) entry which is preliminary data.</text>
</comment>
<accession>A0A839RXP5</accession>
<proteinExistence type="inferred from homology"/>
<dbReference type="EMBL" id="JACHWU010000001">
    <property type="protein sequence ID" value="MBB3049922.1"/>
    <property type="molecule type" value="Genomic_DNA"/>
</dbReference>
<dbReference type="RefSeq" id="WP_183648241.1">
    <property type="nucleotide sequence ID" value="NZ_JACHWU010000001.1"/>
</dbReference>
<dbReference type="PANTHER" id="PTHR43708:SF5">
    <property type="entry name" value="CONSERVED EXPRESSED OXIDOREDUCTASE (EUROFUNG)-RELATED"/>
    <property type="match status" value="1"/>
</dbReference>
<dbReference type="PANTHER" id="PTHR43708">
    <property type="entry name" value="CONSERVED EXPRESSED OXIDOREDUCTASE (EUROFUNG)"/>
    <property type="match status" value="1"/>
</dbReference>
<dbReference type="InterPro" id="IPR051317">
    <property type="entry name" value="Gfo/Idh/MocA_oxidoreduct"/>
</dbReference>
<dbReference type="Proteomes" id="UP000550714">
    <property type="component" value="Unassembled WGS sequence"/>
</dbReference>
<dbReference type="Gene3D" id="3.30.360.10">
    <property type="entry name" value="Dihydrodipicolinate Reductase, domain 2"/>
    <property type="match status" value="1"/>
</dbReference>
<name>A0A839RXP5_9PSEU</name>
<comment type="similarity">
    <text evidence="1">Belongs to the Gfo/Idh/MocA family.</text>
</comment>
<dbReference type="GO" id="GO:0016491">
    <property type="term" value="F:oxidoreductase activity"/>
    <property type="evidence" value="ECO:0007669"/>
    <property type="project" value="UniProtKB-KW"/>
</dbReference>
<evidence type="ECO:0000313" key="5">
    <source>
        <dbReference type="EMBL" id="MBB3049922.1"/>
    </source>
</evidence>
<evidence type="ECO:0000313" key="6">
    <source>
        <dbReference type="Proteomes" id="UP000550714"/>
    </source>
</evidence>
<feature type="domain" description="GFO/IDH/MocA-like oxidoreductase" evidence="4">
    <location>
        <begin position="164"/>
        <end position="241"/>
    </location>
</feature>
<dbReference type="AlphaFoldDB" id="A0A839RXP5"/>
<dbReference type="SUPFAM" id="SSF51735">
    <property type="entry name" value="NAD(P)-binding Rossmann-fold domains"/>
    <property type="match status" value="1"/>
</dbReference>
<protein>
    <submittedName>
        <fullName evidence="5">Putative dehydrogenase</fullName>
    </submittedName>
</protein>
<dbReference type="GO" id="GO:0000166">
    <property type="term" value="F:nucleotide binding"/>
    <property type="evidence" value="ECO:0007669"/>
    <property type="project" value="InterPro"/>
</dbReference>
<dbReference type="SUPFAM" id="SSF55347">
    <property type="entry name" value="Glyceraldehyde-3-phosphate dehydrogenase-like, C-terminal domain"/>
    <property type="match status" value="1"/>
</dbReference>
<feature type="domain" description="Gfo/Idh/MocA-like oxidoreductase N-terminal" evidence="3">
    <location>
        <begin position="6"/>
        <end position="118"/>
    </location>
</feature>
<keyword evidence="2" id="KW-0560">Oxidoreductase</keyword>
<evidence type="ECO:0000256" key="2">
    <source>
        <dbReference type="ARBA" id="ARBA00023002"/>
    </source>
</evidence>
<dbReference type="Pfam" id="PF01408">
    <property type="entry name" value="GFO_IDH_MocA"/>
    <property type="match status" value="1"/>
</dbReference>
<dbReference type="InterPro" id="IPR036291">
    <property type="entry name" value="NAD(P)-bd_dom_sf"/>
</dbReference>
<organism evidence="5 6">
    <name type="scientific">Prauserella isguenensis</name>
    <dbReference type="NCBI Taxonomy" id="1470180"/>
    <lineage>
        <taxon>Bacteria</taxon>
        <taxon>Bacillati</taxon>
        <taxon>Actinomycetota</taxon>
        <taxon>Actinomycetes</taxon>
        <taxon>Pseudonocardiales</taxon>
        <taxon>Pseudonocardiaceae</taxon>
        <taxon>Prauserella</taxon>
    </lineage>
</organism>
<evidence type="ECO:0000256" key="1">
    <source>
        <dbReference type="ARBA" id="ARBA00010928"/>
    </source>
</evidence>